<name>A0ABD0JW88_9CAEN</name>
<evidence type="ECO:0000256" key="3">
    <source>
        <dbReference type="ARBA" id="ARBA00038366"/>
    </source>
</evidence>
<evidence type="ECO:0008006" key="7">
    <source>
        <dbReference type="Google" id="ProtNLM"/>
    </source>
</evidence>
<dbReference type="PANTHER" id="PTHR19856">
    <property type="entry name" value="WD-REPEATCONTAINING PROTEIN WDR1"/>
    <property type="match status" value="1"/>
</dbReference>
<dbReference type="InterPro" id="IPR001680">
    <property type="entry name" value="WD40_rpt"/>
</dbReference>
<organism evidence="5 6">
    <name type="scientific">Batillaria attramentaria</name>
    <dbReference type="NCBI Taxonomy" id="370345"/>
    <lineage>
        <taxon>Eukaryota</taxon>
        <taxon>Metazoa</taxon>
        <taxon>Spiralia</taxon>
        <taxon>Lophotrochozoa</taxon>
        <taxon>Mollusca</taxon>
        <taxon>Gastropoda</taxon>
        <taxon>Caenogastropoda</taxon>
        <taxon>Sorbeoconcha</taxon>
        <taxon>Cerithioidea</taxon>
        <taxon>Batillariidae</taxon>
        <taxon>Batillaria</taxon>
    </lineage>
</organism>
<dbReference type="AlphaFoldDB" id="A0ABD0JW88"/>
<gene>
    <name evidence="5" type="ORF">BaRGS_00029437</name>
</gene>
<keyword evidence="2" id="KW-0677">Repeat</keyword>
<dbReference type="SUPFAM" id="SSF50998">
    <property type="entry name" value="Quinoprotein alcohol dehydrogenase-like"/>
    <property type="match status" value="1"/>
</dbReference>
<comment type="similarity">
    <text evidence="3">Belongs to the WD repeat AIP1 family.</text>
</comment>
<accession>A0ABD0JW88</accession>
<feature type="repeat" description="WD" evidence="4">
    <location>
        <begin position="180"/>
        <end position="221"/>
    </location>
</feature>
<dbReference type="EMBL" id="JACVVK020000305">
    <property type="protein sequence ID" value="KAK7479359.1"/>
    <property type="molecule type" value="Genomic_DNA"/>
</dbReference>
<dbReference type="Proteomes" id="UP001519460">
    <property type="component" value="Unassembled WGS sequence"/>
</dbReference>
<protein>
    <recommendedName>
        <fullName evidence="7">Actin-interacting protein 1</fullName>
    </recommendedName>
</protein>
<keyword evidence="6" id="KW-1185">Reference proteome</keyword>
<dbReference type="InterPro" id="IPR015943">
    <property type="entry name" value="WD40/YVTN_repeat-like_dom_sf"/>
</dbReference>
<dbReference type="PROSITE" id="PS50294">
    <property type="entry name" value="WD_REPEATS_REGION"/>
    <property type="match status" value="1"/>
</dbReference>
<dbReference type="Pfam" id="PF00400">
    <property type="entry name" value="WD40"/>
    <property type="match status" value="6"/>
</dbReference>
<evidence type="ECO:0000256" key="1">
    <source>
        <dbReference type="ARBA" id="ARBA00022574"/>
    </source>
</evidence>
<dbReference type="SMART" id="SM00320">
    <property type="entry name" value="WD40"/>
    <property type="match status" value="10"/>
</dbReference>
<dbReference type="InterPro" id="IPR036322">
    <property type="entry name" value="WD40_repeat_dom_sf"/>
</dbReference>
<proteinExistence type="inferred from homology"/>
<evidence type="ECO:0000313" key="6">
    <source>
        <dbReference type="Proteomes" id="UP001519460"/>
    </source>
</evidence>
<keyword evidence="1 4" id="KW-0853">WD repeat</keyword>
<evidence type="ECO:0000256" key="2">
    <source>
        <dbReference type="ARBA" id="ARBA00022737"/>
    </source>
</evidence>
<comment type="caution">
    <text evidence="5">The sequence shown here is derived from an EMBL/GenBank/DDBJ whole genome shotgun (WGS) entry which is preliminary data.</text>
</comment>
<feature type="repeat" description="WD" evidence="4">
    <location>
        <begin position="466"/>
        <end position="498"/>
    </location>
</feature>
<reference evidence="5 6" key="1">
    <citation type="journal article" date="2023" name="Sci. Data">
        <title>Genome assembly of the Korean intertidal mud-creeper Batillaria attramentaria.</title>
        <authorList>
            <person name="Patra A.K."/>
            <person name="Ho P.T."/>
            <person name="Jun S."/>
            <person name="Lee S.J."/>
            <person name="Kim Y."/>
            <person name="Won Y.J."/>
        </authorList>
    </citation>
    <scope>NUCLEOTIDE SEQUENCE [LARGE SCALE GENOMIC DNA]</scope>
    <source>
        <strain evidence="5">Wonlab-2016</strain>
    </source>
</reference>
<dbReference type="InterPro" id="IPR011047">
    <property type="entry name" value="Quinoprotein_ADH-like_sf"/>
</dbReference>
<dbReference type="Gene3D" id="2.130.10.10">
    <property type="entry name" value="YVTN repeat-like/Quinoprotein amine dehydrogenase"/>
    <property type="match status" value="2"/>
</dbReference>
<dbReference type="SUPFAM" id="SSF50978">
    <property type="entry name" value="WD40 repeat-like"/>
    <property type="match status" value="1"/>
</dbReference>
<sequence length="545" mass="59581">MPPTITLNKTFAALPQAWAKCFHPKHTDIAGKVRIWDTVNPEHILKKEYPALGREIFDLDWSPDSQKIVVAGNGSEKFGHVFTMETGTSVGEVSGHSKPLNTCSYRPARPFRIVTASEDCCIAFHEGLPFKFKRTQKCHKNFVNVARFSRNGEIILSGGADGKLFKFDGATCDELGEIGSPAHRGGIYDLCFSPDDKQVLTVSGDKTAKIFDVESGQLVQEFVMGSKDWQDMQLGCLWQGSNIITVNARGHIIYHSQETPQQPLRVIKGHMKPVTAMVLSEDKSMIFTVQPVWWDVATGQNDVFGGQGHTNEVTDMAVDGDKIVSVGKDDRVHFSSVSAKQFSGGEIVLDSQPKAVDARNGMVVVACIKHLVVLEGNRQLTSIPTKAEAASVSFHPGGSTVAVAFKDCKVRIYSLQSGALSETKELKIEKEPTVLAYSPDGAYLSVSSDRSVSLFSATDYGELSNGQPHTARVTCLSWAPDSSRFVTGSIDCRAVVWNDMLKSIVDRPAVKAHTMSYPNKIAWINNNTFVSAGQDSNVKIFTISD</sequence>
<evidence type="ECO:0000256" key="4">
    <source>
        <dbReference type="PROSITE-ProRule" id="PRU00221"/>
    </source>
</evidence>
<dbReference type="PANTHER" id="PTHR19856:SF0">
    <property type="entry name" value="WD REPEAT-CONTAINING PROTEIN 1"/>
    <property type="match status" value="1"/>
</dbReference>
<evidence type="ECO:0000313" key="5">
    <source>
        <dbReference type="EMBL" id="KAK7479359.1"/>
    </source>
</evidence>
<dbReference type="PROSITE" id="PS50082">
    <property type="entry name" value="WD_REPEATS_2"/>
    <property type="match status" value="2"/>
</dbReference>